<dbReference type="Pfam" id="PF00075">
    <property type="entry name" value="RNase_H"/>
    <property type="match status" value="1"/>
</dbReference>
<dbReference type="SUPFAM" id="SSF56672">
    <property type="entry name" value="DNA/RNA polymerases"/>
    <property type="match status" value="1"/>
</dbReference>
<dbReference type="PROSITE" id="PS50879">
    <property type="entry name" value="RNASE_H_1"/>
    <property type="match status" value="1"/>
</dbReference>
<dbReference type="GO" id="GO:0003676">
    <property type="term" value="F:nucleic acid binding"/>
    <property type="evidence" value="ECO:0007669"/>
    <property type="project" value="InterPro"/>
</dbReference>
<organism evidence="3 4">
    <name type="scientific">Araneus ventricosus</name>
    <name type="common">Orbweaver spider</name>
    <name type="synonym">Epeira ventricosa</name>
    <dbReference type="NCBI Taxonomy" id="182803"/>
    <lineage>
        <taxon>Eukaryota</taxon>
        <taxon>Metazoa</taxon>
        <taxon>Ecdysozoa</taxon>
        <taxon>Arthropoda</taxon>
        <taxon>Chelicerata</taxon>
        <taxon>Arachnida</taxon>
        <taxon>Araneae</taxon>
        <taxon>Araneomorphae</taxon>
        <taxon>Entelegynae</taxon>
        <taxon>Araneoidea</taxon>
        <taxon>Araneidae</taxon>
        <taxon>Araneus</taxon>
    </lineage>
</organism>
<dbReference type="Proteomes" id="UP000499080">
    <property type="component" value="Unassembled WGS sequence"/>
</dbReference>
<evidence type="ECO:0000313" key="3">
    <source>
        <dbReference type="EMBL" id="GBN73935.1"/>
    </source>
</evidence>
<evidence type="ECO:0000259" key="1">
    <source>
        <dbReference type="PROSITE" id="PS50878"/>
    </source>
</evidence>
<dbReference type="InterPro" id="IPR002156">
    <property type="entry name" value="RNaseH_domain"/>
</dbReference>
<dbReference type="GO" id="GO:0004523">
    <property type="term" value="F:RNA-DNA hybrid ribonuclease activity"/>
    <property type="evidence" value="ECO:0007669"/>
    <property type="project" value="InterPro"/>
</dbReference>
<accession>A0A4Y2RGF5</accession>
<evidence type="ECO:0000259" key="2">
    <source>
        <dbReference type="PROSITE" id="PS50879"/>
    </source>
</evidence>
<sequence>MLTCVALFGARQSPITDITTTGGHLWNLFSGGIYKFGMTLRRFRHLKRNGRRVGLMEAEAYFSDNAHLLHSCTSKRQLEDWIIGWENFLQEAFESCGSGQPSRLKVPWWDGDLETQRKKSKALRARFMRCHHPQELSLRREIYKRELAKYKFLIKQKSRRCFEVFCGELARVNPFCLPYKLAAATIRRPTILRGVKKPDGTWTASLEETVRLIVSKHFPADERSTESHEQTQVRGLVEDFSTQALAPAFSVWEITGVLNQMAPRKAPGIDGLTVEMLRAVNDRCPQFLEDLLNKCLSLECFPESWKSAKLVLLAKPDKDPQLAGSYRPICLLPVVSKVLDKLITQRLIFLCHQQGLLHPRQHGFRVGRSCETASASLWNEIYSALGNRGRVCLVSLDVAGAFDSVWRHSILKRLIQANCPRNLFRLVKDYFENRNVVYCHASGYWRFLAARGVPQGSCSGPFFWNLVLDTALDVDLPEGCFLQAFADDLVLVIKGRTKEEIEEKGTLAIAVLIQWGEGHKLSFNEEKTVVLPITFGGRLSLLDPIRIFMHSKALQVSDGCRYLGVWWDSGLTFTEHFKRVRKRADLLSYRLSMVAGRFFSRRVGTFFRLYKGALEPFVLYGHGAWGNRLALKKIRDLLCSIQRRPLLKLTQAYRTTSTEALQVIAGVLPLDLKAELVVTKFRIFTLRENGQVGLRVIRSQDYRHRINRYEVHPLYWRPIPYATKQPTGFEVEVFTDGSKLDGKVGSSAVALYNGCLIQTAQCRLPDHASVFDAEVGGMNMALTLIQSMAEWHPISIYTDSLSLLKALEANVSVNPVVWALKQRCFDMLEVRRIEFYWVKAHVGVAGNELADKHAKLATAHQSVDMEILKSVSTFHRELMSDLQYIWQDRWISSEKGRQTAQFYPLVDLEQKFHNHRITQIITGHGRFPFYFKRFGVSNNDMCACGRVGDANHYLMECPRTGDLRAKLKYDSSYLPSLLENNSNLTPLEEIIKRVLEFLPNL</sequence>
<dbReference type="Gene3D" id="3.30.420.10">
    <property type="entry name" value="Ribonuclease H-like superfamily/Ribonuclease H"/>
    <property type="match status" value="1"/>
</dbReference>
<feature type="domain" description="Reverse transcriptase" evidence="1">
    <location>
        <begin position="294"/>
        <end position="567"/>
    </location>
</feature>
<dbReference type="InterPro" id="IPR012337">
    <property type="entry name" value="RNaseH-like_sf"/>
</dbReference>
<comment type="caution">
    <text evidence="3">The sequence shown here is derived from an EMBL/GenBank/DDBJ whole genome shotgun (WGS) entry which is preliminary data.</text>
</comment>
<protein>
    <recommendedName>
        <fullName evidence="5">Retrovirus-related Pol polyprotein from type-1 retrotransposable element R1</fullName>
    </recommendedName>
</protein>
<dbReference type="CDD" id="cd09276">
    <property type="entry name" value="Rnase_HI_RT_non_LTR"/>
    <property type="match status" value="1"/>
</dbReference>
<dbReference type="PANTHER" id="PTHR19446">
    <property type="entry name" value="REVERSE TRANSCRIPTASES"/>
    <property type="match status" value="1"/>
</dbReference>
<reference evidence="3 4" key="1">
    <citation type="journal article" date="2019" name="Sci. Rep.">
        <title>Orb-weaving spider Araneus ventricosus genome elucidates the spidroin gene catalogue.</title>
        <authorList>
            <person name="Kono N."/>
            <person name="Nakamura H."/>
            <person name="Ohtoshi R."/>
            <person name="Moran D.A.P."/>
            <person name="Shinohara A."/>
            <person name="Yoshida Y."/>
            <person name="Fujiwara M."/>
            <person name="Mori M."/>
            <person name="Tomita M."/>
            <person name="Arakawa K."/>
        </authorList>
    </citation>
    <scope>NUCLEOTIDE SEQUENCE [LARGE SCALE GENOMIC DNA]</scope>
</reference>
<dbReference type="InterPro" id="IPR036397">
    <property type="entry name" value="RNaseH_sf"/>
</dbReference>
<dbReference type="AlphaFoldDB" id="A0A4Y2RGF5"/>
<dbReference type="OrthoDB" id="2752996at2759"/>
<evidence type="ECO:0000313" key="4">
    <source>
        <dbReference type="Proteomes" id="UP000499080"/>
    </source>
</evidence>
<dbReference type="SUPFAM" id="SSF53098">
    <property type="entry name" value="Ribonuclease H-like"/>
    <property type="match status" value="1"/>
</dbReference>
<proteinExistence type="predicted"/>
<dbReference type="EMBL" id="BGPR01016723">
    <property type="protein sequence ID" value="GBN73935.1"/>
    <property type="molecule type" value="Genomic_DNA"/>
</dbReference>
<keyword evidence="4" id="KW-1185">Reference proteome</keyword>
<dbReference type="InterPro" id="IPR000477">
    <property type="entry name" value="RT_dom"/>
</dbReference>
<feature type="domain" description="RNase H type-1" evidence="2">
    <location>
        <begin position="727"/>
        <end position="859"/>
    </location>
</feature>
<dbReference type="GO" id="GO:0042575">
    <property type="term" value="C:DNA polymerase complex"/>
    <property type="evidence" value="ECO:0007669"/>
    <property type="project" value="UniProtKB-ARBA"/>
</dbReference>
<dbReference type="Pfam" id="PF00078">
    <property type="entry name" value="RVT_1"/>
    <property type="match status" value="1"/>
</dbReference>
<dbReference type="GO" id="GO:0071897">
    <property type="term" value="P:DNA biosynthetic process"/>
    <property type="evidence" value="ECO:0007669"/>
    <property type="project" value="UniProtKB-ARBA"/>
</dbReference>
<dbReference type="InterPro" id="IPR043502">
    <property type="entry name" value="DNA/RNA_pol_sf"/>
</dbReference>
<dbReference type="PROSITE" id="PS50878">
    <property type="entry name" value="RT_POL"/>
    <property type="match status" value="1"/>
</dbReference>
<name>A0A4Y2RGF5_ARAVE</name>
<gene>
    <name evidence="3" type="primary">R1A1-elementORF2_155</name>
    <name evidence="3" type="ORF">AVEN_22498_1</name>
</gene>
<evidence type="ECO:0008006" key="5">
    <source>
        <dbReference type="Google" id="ProtNLM"/>
    </source>
</evidence>
<dbReference type="CDD" id="cd01650">
    <property type="entry name" value="RT_nLTR_like"/>
    <property type="match status" value="1"/>
</dbReference>